<dbReference type="CDD" id="cd02649">
    <property type="entry name" value="nuc_hydro_CeIAG"/>
    <property type="match status" value="1"/>
</dbReference>
<dbReference type="Proteomes" id="UP000322983">
    <property type="component" value="Chromosome"/>
</dbReference>
<evidence type="ECO:0000313" key="3">
    <source>
        <dbReference type="Proteomes" id="UP000322983"/>
    </source>
</evidence>
<keyword evidence="3" id="KW-1185">Reference proteome</keyword>
<organism evidence="2 3">
    <name type="scientific">Sulfuracidifex tepidarius</name>
    <dbReference type="NCBI Taxonomy" id="1294262"/>
    <lineage>
        <taxon>Archaea</taxon>
        <taxon>Thermoproteota</taxon>
        <taxon>Thermoprotei</taxon>
        <taxon>Sulfolobales</taxon>
        <taxon>Sulfolobaceae</taxon>
        <taxon>Sulfuracidifex</taxon>
    </lineage>
</organism>
<evidence type="ECO:0000259" key="1">
    <source>
        <dbReference type="Pfam" id="PF01156"/>
    </source>
</evidence>
<reference evidence="2 3" key="1">
    <citation type="journal article" date="2020" name="Int. J. Syst. Evol. Microbiol.">
        <title>Sulfuracidifex tepidarius gen. nov., sp. nov. and transfer of Sulfolobus metallicus Huber and Stetter 1992 to the genus Sulfuracidifex as Sulfuracidifex metallicus comb. nov.</title>
        <authorList>
            <person name="Itoh T."/>
            <person name="Miura T."/>
            <person name="Sakai H.D."/>
            <person name="Kato S."/>
            <person name="Ohkuma M."/>
            <person name="Takashina T."/>
        </authorList>
    </citation>
    <scope>NUCLEOTIDE SEQUENCE [LARGE SCALE GENOMIC DNA]</scope>
    <source>
        <strain evidence="2 3">IC-006</strain>
    </source>
</reference>
<dbReference type="InterPro" id="IPR001910">
    <property type="entry name" value="Inosine/uridine_hydrolase_dom"/>
</dbReference>
<accession>A0A510DYU7</accession>
<keyword evidence="2" id="KW-0378">Hydrolase</keyword>
<dbReference type="AlphaFoldDB" id="A0A510DYU7"/>
<dbReference type="Pfam" id="PF01156">
    <property type="entry name" value="IU_nuc_hydro"/>
    <property type="match status" value="1"/>
</dbReference>
<name>A0A510DYU7_9CREN</name>
<protein>
    <submittedName>
        <fullName evidence="2">Pyrimidine-specific ribonucleoside hydrolase RihA</fullName>
    </submittedName>
</protein>
<dbReference type="GO" id="GO:0016799">
    <property type="term" value="F:hydrolase activity, hydrolyzing N-glycosyl compounds"/>
    <property type="evidence" value="ECO:0007669"/>
    <property type="project" value="InterPro"/>
</dbReference>
<feature type="domain" description="Inosine/uridine-preferring nucleoside hydrolase" evidence="1">
    <location>
        <begin position="19"/>
        <end position="311"/>
    </location>
</feature>
<evidence type="ECO:0000313" key="2">
    <source>
        <dbReference type="EMBL" id="BBG25339.1"/>
    </source>
</evidence>
<dbReference type="STRING" id="1294262.GCA_001316085_02606"/>
<sequence>MKEMDKRNHLSVNSDKITIIDSDTASDDTTAITLASSLGDLKAITVVAGNVDFKNEIKNALFTKEYLDLDSPVFVGSERPILNQWRTVEEVHGKNGMGRLTDINPKSLPEPAFAPDAIISLAQQYKGKLEILAVSPLTNLALAYLKEPSLPSLVRKVWIMGGAFTRGNTTQLAEFNFWTDPEAAQIVLNAGFDITIVPWEVAEESAMVYDEEWNKIESLKTKKAKLFIEANAVMREFSKLKENLKGSVHPDSLTVAIAHDQTIATERKKFYVSVETCGSSRGGMLIDWYGLTGKEPNAEIVTRANREKFMELLISVLST</sequence>
<dbReference type="EMBL" id="AP018929">
    <property type="protein sequence ID" value="BBG25339.1"/>
    <property type="molecule type" value="Genomic_DNA"/>
</dbReference>
<dbReference type="Gene3D" id="3.90.245.10">
    <property type="entry name" value="Ribonucleoside hydrolase-like"/>
    <property type="match status" value="1"/>
</dbReference>
<dbReference type="PANTHER" id="PTHR46190:SF1">
    <property type="entry name" value="SI:CH211-201H21.5"/>
    <property type="match status" value="1"/>
</dbReference>
<gene>
    <name evidence="2" type="ORF">IC006_2674</name>
</gene>
<dbReference type="SUPFAM" id="SSF53590">
    <property type="entry name" value="Nucleoside hydrolase"/>
    <property type="match status" value="1"/>
</dbReference>
<dbReference type="InterPro" id="IPR036452">
    <property type="entry name" value="Ribo_hydro-like"/>
</dbReference>
<dbReference type="InterPro" id="IPR052775">
    <property type="entry name" value="IUN_hydrolase"/>
</dbReference>
<dbReference type="PANTHER" id="PTHR46190">
    <property type="entry name" value="SI:CH211-201H21.5-RELATED"/>
    <property type="match status" value="1"/>
</dbReference>
<dbReference type="KEGG" id="step:IC006_2674"/>
<proteinExistence type="predicted"/>